<dbReference type="InterPro" id="IPR001041">
    <property type="entry name" value="2Fe-2S_ferredoxin-type"/>
</dbReference>
<feature type="binding site" evidence="17">
    <location>
        <position position="1031"/>
    </location>
    <ligand>
        <name>Mo-molybdopterin</name>
        <dbReference type="ChEBI" id="CHEBI:71302"/>
    </ligand>
    <ligandPart>
        <name>Mo</name>
        <dbReference type="ChEBI" id="CHEBI:28685"/>
    </ligandPart>
</feature>
<comment type="subunit">
    <text evidence="4">Homodimer.</text>
</comment>
<dbReference type="FunFam" id="3.30.465.10:FF:000013">
    <property type="entry name" value="Aldehyde oxidase"/>
    <property type="match status" value="1"/>
</dbReference>
<feature type="binding site" evidence="17">
    <location>
        <position position="49"/>
    </location>
    <ligand>
        <name>[2Fe-2S] cluster</name>
        <dbReference type="ChEBI" id="CHEBI:190135"/>
        <label>1</label>
    </ligand>
</feature>
<evidence type="ECO:0000256" key="11">
    <source>
        <dbReference type="ARBA" id="ARBA00023004"/>
    </source>
</evidence>
<dbReference type="Pfam" id="PF00111">
    <property type="entry name" value="Fer2"/>
    <property type="match status" value="1"/>
</dbReference>
<feature type="binding site" evidence="17">
    <location>
        <position position="46"/>
    </location>
    <ligand>
        <name>[2Fe-2S] cluster</name>
        <dbReference type="ChEBI" id="CHEBI:190135"/>
        <label>1</label>
    </ligand>
</feature>
<dbReference type="GO" id="GO:0016491">
    <property type="term" value="F:oxidoreductase activity"/>
    <property type="evidence" value="ECO:0007669"/>
    <property type="project" value="UniProtKB-KW"/>
</dbReference>
<dbReference type="InterPro" id="IPR008274">
    <property type="entry name" value="AldOxase/xan_DH_MoCoBD1"/>
</dbReference>
<dbReference type="Gene3D" id="3.30.465.10">
    <property type="match status" value="1"/>
</dbReference>
<dbReference type="SUPFAM" id="SSF47741">
    <property type="entry name" value="CO dehydrogenase ISP C-domain like"/>
    <property type="match status" value="1"/>
</dbReference>
<keyword evidence="11 17" id="KW-0408">Iron</keyword>
<keyword evidence="12 17" id="KW-0411">Iron-sulfur</keyword>
<keyword evidence="7 17" id="KW-0001">2Fe-2S</keyword>
<feature type="binding site" evidence="17">
    <location>
        <position position="144"/>
    </location>
    <ligand>
        <name>[2Fe-2S] cluster</name>
        <dbReference type="ChEBI" id="CHEBI:190135"/>
        <label>2</label>
    </ligand>
</feature>
<evidence type="ECO:0000256" key="1">
    <source>
        <dbReference type="ARBA" id="ARBA00001974"/>
    </source>
</evidence>
<dbReference type="InterPro" id="IPR012675">
    <property type="entry name" value="Beta-grasp_dom_sf"/>
</dbReference>
<dbReference type="AlphaFoldDB" id="A0ABD0STN8"/>
<feature type="binding site" evidence="17">
    <location>
        <position position="877"/>
    </location>
    <ligand>
        <name>Mo-molybdopterin</name>
        <dbReference type="ChEBI" id="CHEBI:71302"/>
    </ligand>
    <ligandPart>
        <name>Mo</name>
        <dbReference type="ChEBI" id="CHEBI:28685"/>
    </ligandPart>
</feature>
<keyword evidence="8 17" id="KW-0479">Metal-binding</keyword>
<feature type="domain" description="FAD-binding PCMH-type" evidence="19">
    <location>
        <begin position="209"/>
        <end position="389"/>
    </location>
</feature>
<feature type="binding site" evidence="17">
    <location>
        <position position="765"/>
    </location>
    <ligand>
        <name>Mo-molybdopterin</name>
        <dbReference type="ChEBI" id="CHEBI:71302"/>
    </ligand>
    <ligandPart>
        <name>Mo</name>
        <dbReference type="ChEBI" id="CHEBI:28685"/>
    </ligandPart>
</feature>
<feature type="binding site" evidence="17">
    <location>
        <position position="107"/>
    </location>
    <ligand>
        <name>[2Fe-2S] cluster</name>
        <dbReference type="ChEBI" id="CHEBI:190135"/>
        <label>2</label>
    </ligand>
</feature>
<dbReference type="InterPro" id="IPR036318">
    <property type="entry name" value="FAD-bd_PCMH-like_sf"/>
</dbReference>
<dbReference type="PROSITE" id="PS51387">
    <property type="entry name" value="FAD_PCMH"/>
    <property type="match status" value="1"/>
</dbReference>
<dbReference type="SUPFAM" id="SSF56176">
    <property type="entry name" value="FAD-binding/transporter-associated domain-like"/>
    <property type="match status" value="1"/>
</dbReference>
<dbReference type="SUPFAM" id="SSF55447">
    <property type="entry name" value="CO dehydrogenase flavoprotein C-terminal domain-like"/>
    <property type="match status" value="1"/>
</dbReference>
<dbReference type="GO" id="GO:0046872">
    <property type="term" value="F:metal ion binding"/>
    <property type="evidence" value="ECO:0007669"/>
    <property type="project" value="UniProtKB-KW"/>
</dbReference>
<dbReference type="Gene3D" id="3.10.20.30">
    <property type="match status" value="1"/>
</dbReference>
<dbReference type="Pfam" id="PF20256">
    <property type="entry name" value="MoCoBD_2"/>
    <property type="match status" value="1"/>
</dbReference>
<dbReference type="InterPro" id="IPR036683">
    <property type="entry name" value="CO_DH_flav_C_dom_sf"/>
</dbReference>
<dbReference type="SMART" id="SM01008">
    <property type="entry name" value="Ald_Xan_dh_C"/>
    <property type="match status" value="1"/>
</dbReference>
<accession>A0ABD0STN8</accession>
<feature type="binding site" evidence="17">
    <location>
        <position position="142"/>
    </location>
    <ligand>
        <name>[2Fe-2S] cluster</name>
        <dbReference type="ChEBI" id="CHEBI:190135"/>
        <label>2</label>
    </ligand>
</feature>
<evidence type="ECO:0000256" key="17">
    <source>
        <dbReference type="PIRSR" id="PIRSR000127-3"/>
    </source>
</evidence>
<protein>
    <recommendedName>
        <fullName evidence="22">Xanthine dehydrogenase</fullName>
    </recommendedName>
</protein>
<evidence type="ECO:0000256" key="16">
    <source>
        <dbReference type="PIRSR" id="PIRSR000127-2"/>
    </source>
</evidence>
<dbReference type="InterPro" id="IPR046867">
    <property type="entry name" value="AldOxase/xan_DH_MoCoBD2"/>
</dbReference>
<dbReference type="InterPro" id="IPR002888">
    <property type="entry name" value="2Fe-2S-bd"/>
</dbReference>
<evidence type="ECO:0000256" key="12">
    <source>
        <dbReference type="ARBA" id="ARBA00023014"/>
    </source>
</evidence>
<dbReference type="Gene3D" id="3.30.390.50">
    <property type="entry name" value="CO dehydrogenase flavoprotein, C-terminal domain"/>
    <property type="match status" value="1"/>
</dbReference>
<comment type="cofactor">
    <cofactor evidence="14">
        <name>[2Fe-2S] cluster</name>
        <dbReference type="ChEBI" id="CHEBI:190135"/>
    </cofactor>
</comment>
<dbReference type="PIRSF" id="PIRSF000127">
    <property type="entry name" value="Xanthine_DH"/>
    <property type="match status" value="1"/>
</dbReference>
<dbReference type="FunFam" id="3.30.365.10:FF:000002">
    <property type="entry name" value="Xanthine dehydrogenase oxidase"/>
    <property type="match status" value="1"/>
</dbReference>
<evidence type="ECO:0000256" key="8">
    <source>
        <dbReference type="ARBA" id="ARBA00022723"/>
    </source>
</evidence>
<evidence type="ECO:0000256" key="13">
    <source>
        <dbReference type="ARBA" id="ARBA00023140"/>
    </source>
</evidence>
<dbReference type="InterPro" id="IPR005107">
    <property type="entry name" value="CO_DH_flav_C"/>
</dbReference>
<keyword evidence="13" id="KW-0576">Peroxisome</keyword>
<dbReference type="InterPro" id="IPR036884">
    <property type="entry name" value="2Fe-2S-bd_dom_sf"/>
</dbReference>
<comment type="similarity">
    <text evidence="3">Belongs to the xanthine dehydrogenase family.</text>
</comment>
<feature type="binding site" evidence="17">
    <location>
        <position position="67"/>
    </location>
    <ligand>
        <name>[2Fe-2S] cluster</name>
        <dbReference type="ChEBI" id="CHEBI:190135"/>
        <label>1</label>
    </ligand>
</feature>
<dbReference type="Gene3D" id="1.10.150.120">
    <property type="entry name" value="[2Fe-2S]-binding domain"/>
    <property type="match status" value="1"/>
</dbReference>
<comment type="cofactor">
    <cofactor evidence="17">
        <name>Mo-molybdopterin</name>
        <dbReference type="ChEBI" id="CHEBI:71302"/>
    </cofactor>
    <text evidence="17">Binds 1 Mo-molybdopterin (Mo-MPT) cofactor per subunit.</text>
</comment>
<evidence type="ECO:0000256" key="10">
    <source>
        <dbReference type="ARBA" id="ARBA00023002"/>
    </source>
</evidence>
<evidence type="ECO:0000259" key="19">
    <source>
        <dbReference type="PROSITE" id="PS51387"/>
    </source>
</evidence>
<feature type="active site" description="Proton acceptor" evidence="15">
    <location>
        <position position="1204"/>
    </location>
</feature>
<evidence type="ECO:0000256" key="5">
    <source>
        <dbReference type="ARBA" id="ARBA00022505"/>
    </source>
</evidence>
<feature type="binding site" evidence="17">
    <location>
        <position position="41"/>
    </location>
    <ligand>
        <name>[2Fe-2S] cluster</name>
        <dbReference type="ChEBI" id="CHEBI:190135"/>
        <label>1</label>
    </ligand>
</feature>
<evidence type="ECO:0000256" key="4">
    <source>
        <dbReference type="ARBA" id="ARBA00011738"/>
    </source>
</evidence>
<dbReference type="InterPro" id="IPR016208">
    <property type="entry name" value="Ald_Oxase/xanthine_DH-like"/>
</dbReference>
<dbReference type="Gene3D" id="3.30.365.10">
    <property type="entry name" value="Aldehyde oxidase/xanthine dehydrogenase, molybdopterin binding domain"/>
    <property type="match status" value="4"/>
</dbReference>
<dbReference type="Pfam" id="PF02738">
    <property type="entry name" value="MoCoBD_1"/>
    <property type="match status" value="1"/>
</dbReference>
<comment type="caution">
    <text evidence="20">The sequence shown here is derived from an EMBL/GenBank/DDBJ whole genome shotgun (WGS) entry which is preliminary data.</text>
</comment>
<comment type="cofactor">
    <cofactor evidence="1 16">
        <name>FAD</name>
        <dbReference type="ChEBI" id="CHEBI:57692"/>
    </cofactor>
</comment>
<feature type="binding site" evidence="17">
    <location>
        <position position="734"/>
    </location>
    <ligand>
        <name>Mo-molybdopterin</name>
        <dbReference type="ChEBI" id="CHEBI:71302"/>
    </ligand>
    <ligandPart>
        <name>Mo</name>
        <dbReference type="ChEBI" id="CHEBI:28685"/>
    </ligandPart>
</feature>
<dbReference type="InterPro" id="IPR037165">
    <property type="entry name" value="AldOxase/xan_DH_Mopterin-bd_sf"/>
</dbReference>
<dbReference type="SMART" id="SM01092">
    <property type="entry name" value="CO_deh_flav_C"/>
    <property type="match status" value="1"/>
</dbReference>
<dbReference type="Proteomes" id="UP001549921">
    <property type="component" value="Unassembled WGS sequence"/>
</dbReference>
<dbReference type="GO" id="GO:0005777">
    <property type="term" value="C:peroxisome"/>
    <property type="evidence" value="ECO:0007669"/>
    <property type="project" value="UniProtKB-SubCell"/>
</dbReference>
<dbReference type="InterPro" id="IPR036010">
    <property type="entry name" value="2Fe-2S_ferredoxin-like_sf"/>
</dbReference>
<dbReference type="PROSITE" id="PS00197">
    <property type="entry name" value="2FE2S_FER_1"/>
    <property type="match status" value="1"/>
</dbReference>
<evidence type="ECO:0000313" key="21">
    <source>
        <dbReference type="Proteomes" id="UP001549921"/>
    </source>
</evidence>
<evidence type="ECO:0000256" key="2">
    <source>
        <dbReference type="ARBA" id="ARBA00004275"/>
    </source>
</evidence>
<dbReference type="FunFam" id="3.30.390.50:FF:000003">
    <property type="entry name" value="Aldehyde oxidase1"/>
    <property type="match status" value="1"/>
</dbReference>
<dbReference type="PROSITE" id="PS51085">
    <property type="entry name" value="2FE2S_FER_2"/>
    <property type="match status" value="1"/>
</dbReference>
<evidence type="ECO:0000256" key="6">
    <source>
        <dbReference type="ARBA" id="ARBA00022630"/>
    </source>
</evidence>
<keyword evidence="5 17" id="KW-0500">Molybdenum</keyword>
<evidence type="ECO:0000256" key="15">
    <source>
        <dbReference type="PIRSR" id="PIRSR000127-1"/>
    </source>
</evidence>
<evidence type="ECO:0000256" key="14">
    <source>
        <dbReference type="ARBA" id="ARBA00034078"/>
    </source>
</evidence>
<dbReference type="SUPFAM" id="SSF54292">
    <property type="entry name" value="2Fe-2S ferredoxin-like"/>
    <property type="match status" value="1"/>
</dbReference>
<keyword evidence="10" id="KW-0560">Oxidoreductase</keyword>
<dbReference type="EMBL" id="JBEDNZ010000015">
    <property type="protein sequence ID" value="KAL0829117.1"/>
    <property type="molecule type" value="Genomic_DNA"/>
</dbReference>
<evidence type="ECO:0000256" key="3">
    <source>
        <dbReference type="ARBA" id="ARBA00006849"/>
    </source>
</evidence>
<feature type="binding site" evidence="17">
    <location>
        <position position="110"/>
    </location>
    <ligand>
        <name>[2Fe-2S] cluster</name>
        <dbReference type="ChEBI" id="CHEBI:190135"/>
        <label>2</label>
    </ligand>
</feature>
<keyword evidence="9 16" id="KW-0274">FAD</keyword>
<feature type="domain" description="2Fe-2S ferredoxin-type" evidence="18">
    <location>
        <begin position="1"/>
        <end position="85"/>
    </location>
</feature>
<dbReference type="PANTHER" id="PTHR11908:SF132">
    <property type="entry name" value="ALDEHYDE OXIDASE 1-RELATED"/>
    <property type="match status" value="1"/>
</dbReference>
<dbReference type="SUPFAM" id="SSF56003">
    <property type="entry name" value="Molybdenum cofactor-binding domain"/>
    <property type="match status" value="1"/>
</dbReference>
<dbReference type="SUPFAM" id="SSF54665">
    <property type="entry name" value="CO dehydrogenase molybdoprotein N-domain-like"/>
    <property type="match status" value="1"/>
</dbReference>
<feature type="binding site" evidence="16">
    <location>
        <position position="397"/>
    </location>
    <ligand>
        <name>FAD</name>
        <dbReference type="ChEBI" id="CHEBI:57692"/>
    </ligand>
</feature>
<evidence type="ECO:0008006" key="22">
    <source>
        <dbReference type="Google" id="ProtNLM"/>
    </source>
</evidence>
<evidence type="ECO:0000256" key="9">
    <source>
        <dbReference type="ARBA" id="ARBA00022827"/>
    </source>
</evidence>
<name>A0ABD0STN8_LOXSC</name>
<dbReference type="InterPro" id="IPR016166">
    <property type="entry name" value="FAD-bd_PCMH"/>
</dbReference>
<evidence type="ECO:0000259" key="18">
    <source>
        <dbReference type="PROSITE" id="PS51085"/>
    </source>
</evidence>
<dbReference type="InterPro" id="IPR006058">
    <property type="entry name" value="2Fe2S_fd_BS"/>
</dbReference>
<dbReference type="InterPro" id="IPR016169">
    <property type="entry name" value="FAD-bd_PCMH_sub2"/>
</dbReference>
<comment type="cofactor">
    <cofactor evidence="17">
        <name>[2Fe-2S] cluster</name>
        <dbReference type="ChEBI" id="CHEBI:190135"/>
    </cofactor>
    <text evidence="17">Binds 2 [2Fe-2S] clusters.</text>
</comment>
<gene>
    <name evidence="20" type="ORF">ABMA28_003971</name>
</gene>
<dbReference type="Pfam" id="PF01799">
    <property type="entry name" value="Fer2_2"/>
    <property type="match status" value="1"/>
</dbReference>
<evidence type="ECO:0000256" key="7">
    <source>
        <dbReference type="ARBA" id="ARBA00022714"/>
    </source>
</evidence>
<comment type="subcellular location">
    <subcellularLocation>
        <location evidence="2">Peroxisome</location>
    </subcellularLocation>
</comment>
<dbReference type="Pfam" id="PF01315">
    <property type="entry name" value="Ald_Xan_dh_C"/>
    <property type="match status" value="1"/>
</dbReference>
<sequence length="1261" mass="141411">MIHIFVHTKCSESVGSDVDSEMTLLEFVRNRANLRGTKYMCLEAGCGACIVSVVKGDGCAPVAVNSCMVTILSCHDWEITTIEKVGNRLDGYHPIQKVLASHNGTQCGYCSPGWVMSMYSLLKSNPDVTMLEIEKAFASNVCRCTGYRPILEAFRTFAKDAPESHKLNDIEDVHICKKKGGVCLKKCYKEDWCVISHNDVNELDVQELILEDGKSWYRARSTKDIFDIFKTKGDDSYMLVAGNTAKGAYPIQEYPSVLIDISEVSELKGYTIDQNLVVGAGTTLTELLRIFDEVSHQDYFGYLKTLRDHLELVAHVAVRNLGTIGGNLMIKHQHNEFPSDIYLLLETVGAQVTIIHQQQMTQVFSLQHFLNVNMRGKVILNILIPPFSDEYKIKTYKIMPRSQNAHAIVNAGFLYKYKISNNRVTESRLVFGGLSASFSRARSTEIFLRNKVLFINETLRSAVRMLETELRVEEIPGETSVAYRKQLALALFYKSLLSLCPENILDPRFCSGATNLRDSRPVSQARQLYDTNPSQYPLTQPIPKVEALIQCAGEASYTEDRATYPHEVYASLVLSTVPTGSIVSIDASLALEQPGAIAFYSAKDIPGLNSFTPAEDPFGATNEEVFSSGEIKYFNQPIGVIVAEKKHIANKIAKMVVVTYKNVAKPVIDVKIAQNDPQRVNLYEKVDATDKGNNIEKVVNANYTIREQAHFTTETIVCITIPTEEGLEVHTTTQWMDGPQSMIARALNIDQNRVDIHVRRLGGGFGLKISRNTLSAVACSLVTYKLNRPCRLIMPLTSINRAFGKRFPVSSDYEVAVNSKGIVQYLNLNMYEDHGFMVNEKLTIFSVQSYDNCYNRSRWNYKNFDVLTDTAKNSWLRAPGHLEAISTAEVIMEHLSYALSLDPLEVRLANLDETISSDILDIVNIIRKNADYNTRKVATLQFNKQNRWKKRGLRTSLFRWRHEFPRYFDVVLSVFHGDGTVIITHGGIEMGQGINTKAVQTCAYLLNIPLDKIQIKPTNTTVAPNAAVSGGSLTTQSIIIGVQKCCVELLKRLQPIRKQMDTTYTWGQLIQKSYEMSVDLQIHGFVGPESELKYNIFGIALAEVEVDVLTGEREVMRVDIVQDVGHSVSPEIDVGQVEGAFVMGLGYWLTEKLEYNVDTGELITDRTWNYYVPQAQDIPQDLRVYFRKKTYTDPLIFGSKAVGEPPICLAISVPFAIREAVSSARLETGIPTSCWFEIDGPYTLEKVCLAAETKTSDFKFN</sequence>
<reference evidence="20 21" key="1">
    <citation type="submission" date="2024-06" db="EMBL/GenBank/DDBJ databases">
        <title>A chromosome-level genome assembly of beet webworm, Loxostege sticticalis.</title>
        <authorList>
            <person name="Zhang Y."/>
        </authorList>
    </citation>
    <scope>NUCLEOTIDE SEQUENCE [LARGE SCALE GENOMIC DNA]</scope>
    <source>
        <strain evidence="20">AQ028</strain>
        <tissue evidence="20">Male pupae</tissue>
    </source>
</reference>
<dbReference type="Pfam" id="PF00941">
    <property type="entry name" value="FAD_binding_5"/>
    <property type="match status" value="1"/>
</dbReference>
<dbReference type="GO" id="GO:0051537">
    <property type="term" value="F:2 iron, 2 sulfur cluster binding"/>
    <property type="evidence" value="ECO:0007669"/>
    <property type="project" value="UniProtKB-KW"/>
</dbReference>
<dbReference type="InterPro" id="IPR036856">
    <property type="entry name" value="Ald_Oxase/Xan_DH_a/b_sf"/>
</dbReference>
<dbReference type="Pfam" id="PF03450">
    <property type="entry name" value="CO_deh_flav_C"/>
    <property type="match status" value="1"/>
</dbReference>
<organism evidence="20 21">
    <name type="scientific">Loxostege sticticalis</name>
    <name type="common">Beet webworm moth</name>
    <dbReference type="NCBI Taxonomy" id="481309"/>
    <lineage>
        <taxon>Eukaryota</taxon>
        <taxon>Metazoa</taxon>
        <taxon>Ecdysozoa</taxon>
        <taxon>Arthropoda</taxon>
        <taxon>Hexapoda</taxon>
        <taxon>Insecta</taxon>
        <taxon>Pterygota</taxon>
        <taxon>Neoptera</taxon>
        <taxon>Endopterygota</taxon>
        <taxon>Lepidoptera</taxon>
        <taxon>Glossata</taxon>
        <taxon>Ditrysia</taxon>
        <taxon>Pyraloidea</taxon>
        <taxon>Crambidae</taxon>
        <taxon>Pyraustinae</taxon>
        <taxon>Loxostege</taxon>
    </lineage>
</organism>
<dbReference type="PANTHER" id="PTHR11908">
    <property type="entry name" value="XANTHINE DEHYDROGENASE"/>
    <property type="match status" value="1"/>
</dbReference>
<dbReference type="CDD" id="cd00207">
    <property type="entry name" value="fer2"/>
    <property type="match status" value="1"/>
</dbReference>
<evidence type="ECO:0000313" key="20">
    <source>
        <dbReference type="EMBL" id="KAL0829117.1"/>
    </source>
</evidence>
<keyword evidence="6" id="KW-0285">Flavoprotein</keyword>
<dbReference type="FunFam" id="3.30.365.10:FF:000001">
    <property type="entry name" value="Xanthine dehydrogenase oxidase"/>
    <property type="match status" value="1"/>
</dbReference>
<proteinExistence type="inferred from homology"/>
<dbReference type="InterPro" id="IPR002346">
    <property type="entry name" value="Mopterin_DH_FAD-bd"/>
</dbReference>
<dbReference type="Gene3D" id="3.90.1170.50">
    <property type="entry name" value="Aldehyde oxidase/xanthine dehydrogenase, a/b hammerhead"/>
    <property type="match status" value="1"/>
</dbReference>
<dbReference type="InterPro" id="IPR000674">
    <property type="entry name" value="Ald_Oxase/Xan_DH_a/b"/>
</dbReference>